<accession>A0ABP0V4T1</accession>
<dbReference type="Proteomes" id="UP001497512">
    <property type="component" value="Chromosome 9"/>
</dbReference>
<dbReference type="EMBL" id="OZ019901">
    <property type="protein sequence ID" value="CAK9237720.1"/>
    <property type="molecule type" value="Genomic_DNA"/>
</dbReference>
<organism evidence="1 2">
    <name type="scientific">Sphagnum troendelagicum</name>
    <dbReference type="NCBI Taxonomy" id="128251"/>
    <lineage>
        <taxon>Eukaryota</taxon>
        <taxon>Viridiplantae</taxon>
        <taxon>Streptophyta</taxon>
        <taxon>Embryophyta</taxon>
        <taxon>Bryophyta</taxon>
        <taxon>Sphagnophytina</taxon>
        <taxon>Sphagnopsida</taxon>
        <taxon>Sphagnales</taxon>
        <taxon>Sphagnaceae</taxon>
        <taxon>Sphagnum</taxon>
    </lineage>
</organism>
<proteinExistence type="predicted"/>
<reference evidence="1" key="1">
    <citation type="submission" date="2024-02" db="EMBL/GenBank/DDBJ databases">
        <authorList>
            <consortium name="ELIXIR-Norway"/>
            <consortium name="Elixir Norway"/>
        </authorList>
    </citation>
    <scope>NUCLEOTIDE SEQUENCE</scope>
</reference>
<evidence type="ECO:0000313" key="1">
    <source>
        <dbReference type="EMBL" id="CAK9237720.1"/>
    </source>
</evidence>
<name>A0ABP0V4T1_9BRYO</name>
<keyword evidence="2" id="KW-1185">Reference proteome</keyword>
<protein>
    <submittedName>
        <fullName evidence="1">Uncharacterized protein</fullName>
    </submittedName>
</protein>
<evidence type="ECO:0000313" key="2">
    <source>
        <dbReference type="Proteomes" id="UP001497512"/>
    </source>
</evidence>
<sequence>MGNSTKDSSSCYSDGQQLILPRMWMPRNSISSPSQEGRHSTFFCHQPGTLNPMKGGGVSLTHTEQICAQLEIMGHLEIHMNETICSPSPLPTYDQMVSTSTRRHAPKLQFMVNWSCEGRKVAVPLSCSYGSLWIDQMKGVKGKCDKEKLMTFQSKYLFLTLHGIPLYLPVCTLYFWEHLTTLSQTPSVPIPVSSQRNMPLSVDAWSSTGTLSSLPDAQWNATVPPVRLKFAVGKLSQPKCCHHNIHLFNKEHQFPSKQIQLVAAATQHGKNHRGFQGLTHLLQPIFLGLGKVVEESHLIP</sequence>
<gene>
    <name evidence="1" type="ORF">CSSPTR1EN2_LOCUS23844</name>
</gene>